<evidence type="ECO:0000313" key="2">
    <source>
        <dbReference type="EMBL" id="KAG1791366.1"/>
    </source>
</evidence>
<dbReference type="AlphaFoldDB" id="A0A9P7DEV5"/>
<name>A0A9P7DEV5_9AGAM</name>
<protein>
    <recommendedName>
        <fullName evidence="1">DUF6593 domain-containing protein</fullName>
    </recommendedName>
</protein>
<gene>
    <name evidence="2" type="ORF">HD556DRAFT_1309950</name>
</gene>
<dbReference type="OrthoDB" id="3132420at2759"/>
<feature type="domain" description="DUF6593" evidence="1">
    <location>
        <begin position="89"/>
        <end position="234"/>
    </location>
</feature>
<dbReference type="EMBL" id="JABBWE010000043">
    <property type="protein sequence ID" value="KAG1791366.1"/>
    <property type="molecule type" value="Genomic_DNA"/>
</dbReference>
<organism evidence="2 3">
    <name type="scientific">Suillus plorans</name>
    <dbReference type="NCBI Taxonomy" id="116603"/>
    <lineage>
        <taxon>Eukaryota</taxon>
        <taxon>Fungi</taxon>
        <taxon>Dikarya</taxon>
        <taxon>Basidiomycota</taxon>
        <taxon>Agaricomycotina</taxon>
        <taxon>Agaricomycetes</taxon>
        <taxon>Agaricomycetidae</taxon>
        <taxon>Boletales</taxon>
        <taxon>Suillineae</taxon>
        <taxon>Suillaceae</taxon>
        <taxon>Suillus</taxon>
    </lineage>
</organism>
<dbReference type="RefSeq" id="XP_041158211.1">
    <property type="nucleotide sequence ID" value="XM_041300348.1"/>
</dbReference>
<sequence length="246" mass="28061">MYLVKFRLMVYEIPSAAGPACIYEIRIDVTRVLQGVDLGDHPSDSFSLASMAVETDMVFRFVNSTDTNGDMRTFRVYQVIGTAAHEELELYKFSHSMTGSSGGTTAYQRKNMNSLIFETVGQISWSSNIIASAVYFGLEEVSVKDLRKVKNATSQWSILPEFISPLLIHFMELSSRRFKSGVGAAYKWKISENRTDLYCIDSQDKYIASWSNHERILRVTPRASAMLDRLVVTCFLNVWFKRLGRW</sequence>
<proteinExistence type="predicted"/>
<comment type="caution">
    <text evidence="2">The sequence shown here is derived from an EMBL/GenBank/DDBJ whole genome shotgun (WGS) entry which is preliminary data.</text>
</comment>
<dbReference type="Pfam" id="PF20236">
    <property type="entry name" value="DUF6593"/>
    <property type="match status" value="1"/>
</dbReference>
<evidence type="ECO:0000259" key="1">
    <source>
        <dbReference type="Pfam" id="PF20236"/>
    </source>
</evidence>
<dbReference type="Proteomes" id="UP000719766">
    <property type="component" value="Unassembled WGS sequence"/>
</dbReference>
<evidence type="ECO:0000313" key="3">
    <source>
        <dbReference type="Proteomes" id="UP000719766"/>
    </source>
</evidence>
<keyword evidence="3" id="KW-1185">Reference proteome</keyword>
<dbReference type="GeneID" id="64594112"/>
<dbReference type="InterPro" id="IPR046528">
    <property type="entry name" value="DUF6593"/>
</dbReference>
<accession>A0A9P7DEV5</accession>
<reference evidence="2" key="1">
    <citation type="journal article" date="2020" name="New Phytol.">
        <title>Comparative genomics reveals dynamic genome evolution in host specialist ectomycorrhizal fungi.</title>
        <authorList>
            <person name="Lofgren L.A."/>
            <person name="Nguyen N.H."/>
            <person name="Vilgalys R."/>
            <person name="Ruytinx J."/>
            <person name="Liao H.L."/>
            <person name="Branco S."/>
            <person name="Kuo A."/>
            <person name="LaButti K."/>
            <person name="Lipzen A."/>
            <person name="Andreopoulos W."/>
            <person name="Pangilinan J."/>
            <person name="Riley R."/>
            <person name="Hundley H."/>
            <person name="Na H."/>
            <person name="Barry K."/>
            <person name="Grigoriev I.V."/>
            <person name="Stajich J.E."/>
            <person name="Kennedy P.G."/>
        </authorList>
    </citation>
    <scope>NUCLEOTIDE SEQUENCE</scope>
    <source>
        <strain evidence="2">S12</strain>
    </source>
</reference>